<evidence type="ECO:0000256" key="1">
    <source>
        <dbReference type="SAM" id="MobiDB-lite"/>
    </source>
</evidence>
<feature type="region of interest" description="Disordered" evidence="1">
    <location>
        <begin position="1"/>
        <end position="21"/>
    </location>
</feature>
<feature type="region of interest" description="Disordered" evidence="1">
    <location>
        <begin position="45"/>
        <end position="77"/>
    </location>
</feature>
<dbReference type="InParanoid" id="A0A218ZGR3"/>
<name>A0A218ZGR3_9HELO</name>
<organism evidence="2 3">
    <name type="scientific">Diplocarpon coronariae</name>
    <dbReference type="NCBI Taxonomy" id="2795749"/>
    <lineage>
        <taxon>Eukaryota</taxon>
        <taxon>Fungi</taxon>
        <taxon>Dikarya</taxon>
        <taxon>Ascomycota</taxon>
        <taxon>Pezizomycotina</taxon>
        <taxon>Leotiomycetes</taxon>
        <taxon>Helotiales</taxon>
        <taxon>Drepanopezizaceae</taxon>
        <taxon>Diplocarpon</taxon>
    </lineage>
</organism>
<dbReference type="EMBL" id="MZNU01000026">
    <property type="protein sequence ID" value="OWP06922.1"/>
    <property type="molecule type" value="Genomic_DNA"/>
</dbReference>
<dbReference type="Proteomes" id="UP000242519">
    <property type="component" value="Unassembled WGS sequence"/>
</dbReference>
<comment type="caution">
    <text evidence="2">The sequence shown here is derived from an EMBL/GenBank/DDBJ whole genome shotgun (WGS) entry which is preliminary data.</text>
</comment>
<evidence type="ECO:0000313" key="3">
    <source>
        <dbReference type="Proteomes" id="UP000242519"/>
    </source>
</evidence>
<evidence type="ECO:0000313" key="2">
    <source>
        <dbReference type="EMBL" id="OWP06922.1"/>
    </source>
</evidence>
<gene>
    <name evidence="2" type="ORF">B2J93_9520</name>
</gene>
<protein>
    <submittedName>
        <fullName evidence="2">Uncharacterized protein</fullName>
    </submittedName>
</protein>
<feature type="compositionally biased region" description="Basic and acidic residues" evidence="1">
    <location>
        <begin position="68"/>
        <end position="77"/>
    </location>
</feature>
<accession>A0A218ZGR3</accession>
<feature type="compositionally biased region" description="Basic residues" evidence="1">
    <location>
        <begin position="1"/>
        <end position="12"/>
    </location>
</feature>
<reference evidence="2 3" key="1">
    <citation type="submission" date="2017-04" db="EMBL/GenBank/DDBJ databases">
        <title>Draft genome sequence of Marssonina coronaria NL1: causal agent of apple blotch.</title>
        <authorList>
            <person name="Cheng Q."/>
        </authorList>
    </citation>
    <scope>NUCLEOTIDE SEQUENCE [LARGE SCALE GENOMIC DNA]</scope>
    <source>
        <strain evidence="2 3">NL1</strain>
    </source>
</reference>
<proteinExistence type="predicted"/>
<dbReference type="AlphaFoldDB" id="A0A218ZGR3"/>
<keyword evidence="3" id="KW-1185">Reference proteome</keyword>
<sequence length="160" mass="17266">MARRLPHGRNKQTHVPAPGQLLTGQRQHSAGLFRADASSVVSIRPRKTSANRGGVSSHIASSSKPVRHQSDARRFQTCRDRAPSGIALAARMYEEAFDSLTFGPVLLRLSEKSMLAPDKPEETHLILHANGLLHLKSQRNEGGRASPAECDISVVGGGSM</sequence>